<accession>A0A2A4X4V0</accession>
<comment type="catalytic activity">
    <reaction evidence="5 6">
        <text>dTDP-beta-L-rhamnose + NADP(+) = dTDP-4-dehydro-beta-L-rhamnose + NADPH + H(+)</text>
        <dbReference type="Rhea" id="RHEA:21796"/>
        <dbReference type="ChEBI" id="CHEBI:15378"/>
        <dbReference type="ChEBI" id="CHEBI:57510"/>
        <dbReference type="ChEBI" id="CHEBI:57783"/>
        <dbReference type="ChEBI" id="CHEBI:58349"/>
        <dbReference type="ChEBI" id="CHEBI:62830"/>
        <dbReference type="EC" id="1.1.1.133"/>
    </reaction>
</comment>
<evidence type="ECO:0000256" key="5">
    <source>
        <dbReference type="ARBA" id="ARBA00048200"/>
    </source>
</evidence>
<evidence type="ECO:0000313" key="8">
    <source>
        <dbReference type="EMBL" id="PCI77057.1"/>
    </source>
</evidence>
<name>A0A2A4X4V0_9GAMM</name>
<proteinExistence type="inferred from homology"/>
<dbReference type="GO" id="GO:0008831">
    <property type="term" value="F:dTDP-4-dehydrorhamnose reductase activity"/>
    <property type="evidence" value="ECO:0007669"/>
    <property type="project" value="UniProtKB-EC"/>
</dbReference>
<dbReference type="InterPro" id="IPR029903">
    <property type="entry name" value="RmlD-like-bd"/>
</dbReference>
<comment type="pathway">
    <text evidence="1 6">Carbohydrate biosynthesis; dTDP-L-rhamnose biosynthesis.</text>
</comment>
<keyword evidence="6" id="KW-0521">NADP</keyword>
<evidence type="ECO:0000256" key="6">
    <source>
        <dbReference type="RuleBase" id="RU364082"/>
    </source>
</evidence>
<reference evidence="9" key="1">
    <citation type="submission" date="2017-08" db="EMBL/GenBank/DDBJ databases">
        <title>A dynamic microbial community with high functional redundancy inhabits the cold, oxic subseafloor aquifer.</title>
        <authorList>
            <person name="Tully B.J."/>
            <person name="Wheat C.G."/>
            <person name="Glazer B.T."/>
            <person name="Huber J.A."/>
        </authorList>
    </citation>
    <scope>NUCLEOTIDE SEQUENCE [LARGE SCALE GENOMIC DNA]</scope>
</reference>
<dbReference type="InterPro" id="IPR005913">
    <property type="entry name" value="dTDP_dehydrorham_reduct"/>
</dbReference>
<protein>
    <recommendedName>
        <fullName evidence="4 6">dTDP-4-dehydrorhamnose reductase</fullName>
        <ecNumber evidence="3 6">1.1.1.133</ecNumber>
    </recommendedName>
</protein>
<evidence type="ECO:0000256" key="4">
    <source>
        <dbReference type="ARBA" id="ARBA00017099"/>
    </source>
</evidence>
<dbReference type="Gene3D" id="3.40.50.720">
    <property type="entry name" value="NAD(P)-binding Rossmann-like Domain"/>
    <property type="match status" value="1"/>
</dbReference>
<dbReference type="PANTHER" id="PTHR10491">
    <property type="entry name" value="DTDP-4-DEHYDRORHAMNOSE REDUCTASE"/>
    <property type="match status" value="1"/>
</dbReference>
<dbReference type="UniPathway" id="UPA00281"/>
<comment type="function">
    <text evidence="6">Catalyzes the reduction of dTDP-6-deoxy-L-lyxo-4-hexulose to yield dTDP-L-rhamnose.</text>
</comment>
<evidence type="ECO:0000256" key="1">
    <source>
        <dbReference type="ARBA" id="ARBA00004781"/>
    </source>
</evidence>
<dbReference type="CDD" id="cd05254">
    <property type="entry name" value="dTDP_HR_like_SDR_e"/>
    <property type="match status" value="1"/>
</dbReference>
<dbReference type="NCBIfam" id="TIGR01214">
    <property type="entry name" value="rmlD"/>
    <property type="match status" value="1"/>
</dbReference>
<dbReference type="UniPathway" id="UPA00124"/>
<evidence type="ECO:0000259" key="7">
    <source>
        <dbReference type="Pfam" id="PF04321"/>
    </source>
</evidence>
<gene>
    <name evidence="8" type="primary">rfbD</name>
    <name evidence="8" type="ORF">COB20_08985</name>
</gene>
<dbReference type="InterPro" id="IPR036291">
    <property type="entry name" value="NAD(P)-bd_dom_sf"/>
</dbReference>
<organism evidence="8 9">
    <name type="scientific">SAR86 cluster bacterium</name>
    <dbReference type="NCBI Taxonomy" id="2030880"/>
    <lineage>
        <taxon>Bacteria</taxon>
        <taxon>Pseudomonadati</taxon>
        <taxon>Pseudomonadota</taxon>
        <taxon>Gammaproteobacteria</taxon>
        <taxon>SAR86 cluster</taxon>
    </lineage>
</organism>
<feature type="domain" description="RmlD-like substrate binding" evidence="7">
    <location>
        <begin position="6"/>
        <end position="293"/>
    </location>
</feature>
<dbReference type="EMBL" id="NVUL01000049">
    <property type="protein sequence ID" value="PCI77057.1"/>
    <property type="molecule type" value="Genomic_DNA"/>
</dbReference>
<dbReference type="GO" id="GO:0019305">
    <property type="term" value="P:dTDP-rhamnose biosynthetic process"/>
    <property type="evidence" value="ECO:0007669"/>
    <property type="project" value="UniProtKB-UniPathway"/>
</dbReference>
<evidence type="ECO:0000256" key="2">
    <source>
        <dbReference type="ARBA" id="ARBA00010944"/>
    </source>
</evidence>
<comment type="caution">
    <text evidence="8">The sequence shown here is derived from an EMBL/GenBank/DDBJ whole genome shotgun (WGS) entry which is preliminary data.</text>
</comment>
<sequence length="296" mass="32247">MTSSLIVATGATGQLGQTLSRLWAESPLPQYQLEALDRSELDISQADRAIAVLSELKPAVIINAAAYTQVDKAESDSSAAHLVNAEAVGRIAAWSAQNNAKLIHISTDFVFDGSSTTPYRPDHQTNPLGAYGASKLAGEHEIQTQAKQCSAIIRTSWLYSEYGNNFVKTMLRLMGEREQLSVVNDQIGSPTSTHGLAALIFAMIPKDNYQGVYHWTDGASISWYEFAQEIQDQAIQAGLLSKAIPISPISTSEYPTAAQRPAYSVLDRSRAKAEFECPVEDWKGQLNLVIKELASK</sequence>
<dbReference type="Gene3D" id="3.90.25.10">
    <property type="entry name" value="UDP-galactose 4-epimerase, domain 1"/>
    <property type="match status" value="1"/>
</dbReference>
<comment type="cofactor">
    <cofactor evidence="6">
        <name>Mg(2+)</name>
        <dbReference type="ChEBI" id="CHEBI:18420"/>
    </cofactor>
    <text evidence="6">Binds 1 Mg(2+) ion per monomer.</text>
</comment>
<evidence type="ECO:0000256" key="3">
    <source>
        <dbReference type="ARBA" id="ARBA00012929"/>
    </source>
</evidence>
<comment type="similarity">
    <text evidence="2 6">Belongs to the dTDP-4-dehydrorhamnose reductase family.</text>
</comment>
<dbReference type="Pfam" id="PF04321">
    <property type="entry name" value="RmlD_sub_bind"/>
    <property type="match status" value="1"/>
</dbReference>
<dbReference type="Proteomes" id="UP000218767">
    <property type="component" value="Unassembled WGS sequence"/>
</dbReference>
<dbReference type="GO" id="GO:0009243">
    <property type="term" value="P:O antigen biosynthetic process"/>
    <property type="evidence" value="ECO:0007669"/>
    <property type="project" value="UniProtKB-UniPathway"/>
</dbReference>
<keyword evidence="6" id="KW-0560">Oxidoreductase</keyword>
<dbReference type="AlphaFoldDB" id="A0A2A4X4V0"/>
<dbReference type="GO" id="GO:0005829">
    <property type="term" value="C:cytosol"/>
    <property type="evidence" value="ECO:0007669"/>
    <property type="project" value="TreeGrafter"/>
</dbReference>
<dbReference type="PANTHER" id="PTHR10491:SF4">
    <property type="entry name" value="METHIONINE ADENOSYLTRANSFERASE 2 SUBUNIT BETA"/>
    <property type="match status" value="1"/>
</dbReference>
<dbReference type="SUPFAM" id="SSF51735">
    <property type="entry name" value="NAD(P)-binding Rossmann-fold domains"/>
    <property type="match status" value="1"/>
</dbReference>
<dbReference type="EC" id="1.1.1.133" evidence="3 6"/>
<evidence type="ECO:0000313" key="9">
    <source>
        <dbReference type="Proteomes" id="UP000218767"/>
    </source>
</evidence>